<dbReference type="Proteomes" id="UP000485058">
    <property type="component" value="Unassembled WGS sequence"/>
</dbReference>
<dbReference type="EMBL" id="BLLF01000575">
    <property type="protein sequence ID" value="GFH13106.1"/>
    <property type="molecule type" value="Genomic_DNA"/>
</dbReference>
<evidence type="ECO:0008006" key="4">
    <source>
        <dbReference type="Google" id="ProtNLM"/>
    </source>
</evidence>
<comment type="caution">
    <text evidence="2">The sequence shown here is derived from an EMBL/GenBank/DDBJ whole genome shotgun (WGS) entry which is preliminary data.</text>
</comment>
<accession>A0A699Z1F8</accession>
<proteinExistence type="predicted"/>
<feature type="region of interest" description="Disordered" evidence="1">
    <location>
        <begin position="136"/>
        <end position="165"/>
    </location>
</feature>
<protein>
    <recommendedName>
        <fullName evidence="4">F-box domain-containing protein</fullName>
    </recommendedName>
</protein>
<organism evidence="2 3">
    <name type="scientific">Haematococcus lacustris</name>
    <name type="common">Green alga</name>
    <name type="synonym">Haematococcus pluvialis</name>
    <dbReference type="NCBI Taxonomy" id="44745"/>
    <lineage>
        <taxon>Eukaryota</taxon>
        <taxon>Viridiplantae</taxon>
        <taxon>Chlorophyta</taxon>
        <taxon>core chlorophytes</taxon>
        <taxon>Chlorophyceae</taxon>
        <taxon>CS clade</taxon>
        <taxon>Chlamydomonadales</taxon>
        <taxon>Haematococcaceae</taxon>
        <taxon>Haematococcus</taxon>
    </lineage>
</organism>
<dbReference type="InterPro" id="IPR036047">
    <property type="entry name" value="F-box-like_dom_sf"/>
</dbReference>
<feature type="compositionally biased region" description="Polar residues" evidence="1">
    <location>
        <begin position="139"/>
        <end position="149"/>
    </location>
</feature>
<gene>
    <name evidence="2" type="ORF">HaLaN_08918</name>
</gene>
<feature type="non-terminal residue" evidence="2">
    <location>
        <position position="296"/>
    </location>
</feature>
<name>A0A699Z1F8_HAELA</name>
<dbReference type="AlphaFoldDB" id="A0A699Z1F8"/>
<evidence type="ECO:0000313" key="3">
    <source>
        <dbReference type="Proteomes" id="UP000485058"/>
    </source>
</evidence>
<evidence type="ECO:0000313" key="2">
    <source>
        <dbReference type="EMBL" id="GFH13106.1"/>
    </source>
</evidence>
<keyword evidence="3" id="KW-1185">Reference proteome</keyword>
<sequence length="296" mass="32679">MLSTYVATVRTHSSPHNSVCQQAVVICQCGQNFIRRMPRLASHNQLFRTNVLCNSGARSRLCSSVIHSRSTPIALRHIQWWRDPADTHHIFASGFFRRVLAAGLRIKNLARATVHFAEPRVKQLDTFVGEQSAMKKVRTSCSGSSPQGTDRQDDDGSTSSPRRSKRLAYKTPFWSPASAASTEVSQPHSINLLAGQCSQQPSSCGPPSLALTDDKPSVASTFQLSFSTAATGLASFRDTDRCGLWGVLPEELVEVILRQCTPPQLGMLESTCSHFRHNKLIEKIAKQKLKLVPRAR</sequence>
<reference evidence="2 3" key="1">
    <citation type="submission" date="2020-02" db="EMBL/GenBank/DDBJ databases">
        <title>Draft genome sequence of Haematococcus lacustris strain NIES-144.</title>
        <authorList>
            <person name="Morimoto D."/>
            <person name="Nakagawa S."/>
            <person name="Yoshida T."/>
            <person name="Sawayama S."/>
        </authorList>
    </citation>
    <scope>NUCLEOTIDE SEQUENCE [LARGE SCALE GENOMIC DNA]</scope>
    <source>
        <strain evidence="2 3">NIES-144</strain>
    </source>
</reference>
<dbReference type="SUPFAM" id="SSF81383">
    <property type="entry name" value="F-box domain"/>
    <property type="match status" value="1"/>
</dbReference>
<evidence type="ECO:0000256" key="1">
    <source>
        <dbReference type="SAM" id="MobiDB-lite"/>
    </source>
</evidence>